<sequence>MHTKFQGKVIRGDGLGRKLGYPTANLNRPKNRKIPRGVFAARVRVLKKNYQGVAVLGIPSVADGKPKLEIHILDFNKIIYGKWFSVILIKKIRPLKTDQSKKELIKTIKDDCQKTRKILRTTE</sequence>
<feature type="domain" description="Riboflavin kinase" evidence="8">
    <location>
        <begin position="4"/>
        <end position="120"/>
    </location>
</feature>
<evidence type="ECO:0000256" key="5">
    <source>
        <dbReference type="ARBA" id="ARBA00022741"/>
    </source>
</evidence>
<dbReference type="GO" id="GO:0009398">
    <property type="term" value="P:FMN biosynthetic process"/>
    <property type="evidence" value="ECO:0007669"/>
    <property type="project" value="TreeGrafter"/>
</dbReference>
<protein>
    <recommendedName>
        <fullName evidence="1">riboflavin kinase</fullName>
        <ecNumber evidence="1">2.7.1.26</ecNumber>
    </recommendedName>
</protein>
<evidence type="ECO:0000313" key="9">
    <source>
        <dbReference type="EMBL" id="PIY95921.1"/>
    </source>
</evidence>
<evidence type="ECO:0000259" key="8">
    <source>
        <dbReference type="SMART" id="SM00904"/>
    </source>
</evidence>
<evidence type="ECO:0000256" key="6">
    <source>
        <dbReference type="ARBA" id="ARBA00022840"/>
    </source>
</evidence>
<dbReference type="Proteomes" id="UP000230779">
    <property type="component" value="Unassembled WGS sequence"/>
</dbReference>
<dbReference type="SMART" id="SM00904">
    <property type="entry name" value="Flavokinase"/>
    <property type="match status" value="1"/>
</dbReference>
<evidence type="ECO:0000256" key="7">
    <source>
        <dbReference type="ARBA" id="ARBA00047880"/>
    </source>
</evidence>
<dbReference type="PANTHER" id="PTHR22749:SF6">
    <property type="entry name" value="RIBOFLAVIN KINASE"/>
    <property type="match status" value="1"/>
</dbReference>
<evidence type="ECO:0000256" key="3">
    <source>
        <dbReference type="ARBA" id="ARBA00022643"/>
    </source>
</evidence>
<proteinExistence type="predicted"/>
<evidence type="ECO:0000313" key="10">
    <source>
        <dbReference type="Proteomes" id="UP000230779"/>
    </source>
</evidence>
<keyword evidence="3" id="KW-0288">FMN</keyword>
<organism evidence="9 10">
    <name type="scientific">Candidatus Kerfeldbacteria bacterium CG_4_10_14_0_8_um_filter_42_10</name>
    <dbReference type="NCBI Taxonomy" id="2014248"/>
    <lineage>
        <taxon>Bacteria</taxon>
        <taxon>Candidatus Kerfeldiibacteriota</taxon>
    </lineage>
</organism>
<dbReference type="GO" id="GO:0008531">
    <property type="term" value="F:riboflavin kinase activity"/>
    <property type="evidence" value="ECO:0007669"/>
    <property type="project" value="UniProtKB-EC"/>
</dbReference>
<evidence type="ECO:0000256" key="2">
    <source>
        <dbReference type="ARBA" id="ARBA00022630"/>
    </source>
</evidence>
<dbReference type="EMBL" id="PFMD01000064">
    <property type="protein sequence ID" value="PIY95921.1"/>
    <property type="molecule type" value="Genomic_DNA"/>
</dbReference>
<dbReference type="InterPro" id="IPR015865">
    <property type="entry name" value="Riboflavin_kinase_bac/euk"/>
</dbReference>
<keyword evidence="4" id="KW-0808">Transferase</keyword>
<keyword evidence="2" id="KW-0285">Flavoprotein</keyword>
<keyword evidence="6" id="KW-0067">ATP-binding</keyword>
<accession>A0A2M7RHE6</accession>
<dbReference type="Pfam" id="PF01687">
    <property type="entry name" value="Flavokinase"/>
    <property type="match status" value="1"/>
</dbReference>
<evidence type="ECO:0000256" key="4">
    <source>
        <dbReference type="ARBA" id="ARBA00022679"/>
    </source>
</evidence>
<name>A0A2M7RHE6_9BACT</name>
<dbReference type="AlphaFoldDB" id="A0A2M7RHE6"/>
<dbReference type="EC" id="2.7.1.26" evidence="1"/>
<dbReference type="Gene3D" id="2.40.30.30">
    <property type="entry name" value="Riboflavin kinase-like"/>
    <property type="match status" value="1"/>
</dbReference>
<dbReference type="InterPro" id="IPR023465">
    <property type="entry name" value="Riboflavin_kinase_dom_sf"/>
</dbReference>
<comment type="catalytic activity">
    <reaction evidence="7">
        <text>riboflavin + ATP = FMN + ADP + H(+)</text>
        <dbReference type="Rhea" id="RHEA:14357"/>
        <dbReference type="ChEBI" id="CHEBI:15378"/>
        <dbReference type="ChEBI" id="CHEBI:30616"/>
        <dbReference type="ChEBI" id="CHEBI:57986"/>
        <dbReference type="ChEBI" id="CHEBI:58210"/>
        <dbReference type="ChEBI" id="CHEBI:456216"/>
        <dbReference type="EC" id="2.7.1.26"/>
    </reaction>
</comment>
<evidence type="ECO:0000256" key="1">
    <source>
        <dbReference type="ARBA" id="ARBA00012105"/>
    </source>
</evidence>
<comment type="caution">
    <text evidence="9">The sequence shown here is derived from an EMBL/GenBank/DDBJ whole genome shotgun (WGS) entry which is preliminary data.</text>
</comment>
<dbReference type="SUPFAM" id="SSF82114">
    <property type="entry name" value="Riboflavin kinase-like"/>
    <property type="match status" value="1"/>
</dbReference>
<dbReference type="PANTHER" id="PTHR22749">
    <property type="entry name" value="RIBOFLAVIN KINASE/FMN ADENYLYLTRANSFERASE"/>
    <property type="match status" value="1"/>
</dbReference>
<gene>
    <name evidence="9" type="ORF">COY66_05690</name>
</gene>
<dbReference type="GO" id="GO:0005524">
    <property type="term" value="F:ATP binding"/>
    <property type="evidence" value="ECO:0007669"/>
    <property type="project" value="UniProtKB-KW"/>
</dbReference>
<keyword evidence="5" id="KW-0547">Nucleotide-binding</keyword>
<reference evidence="9 10" key="1">
    <citation type="submission" date="2017-09" db="EMBL/GenBank/DDBJ databases">
        <title>Depth-based differentiation of microbial function through sediment-hosted aquifers and enrichment of novel symbionts in the deep terrestrial subsurface.</title>
        <authorList>
            <person name="Probst A.J."/>
            <person name="Ladd B."/>
            <person name="Jarett J.K."/>
            <person name="Geller-Mcgrath D.E."/>
            <person name="Sieber C.M."/>
            <person name="Emerson J.B."/>
            <person name="Anantharaman K."/>
            <person name="Thomas B.C."/>
            <person name="Malmstrom R."/>
            <person name="Stieglmeier M."/>
            <person name="Klingl A."/>
            <person name="Woyke T."/>
            <person name="Ryan C.M."/>
            <person name="Banfield J.F."/>
        </authorList>
    </citation>
    <scope>NUCLEOTIDE SEQUENCE [LARGE SCALE GENOMIC DNA]</scope>
    <source>
        <strain evidence="9">CG_4_10_14_0_8_um_filter_42_10</strain>
    </source>
</reference>
<dbReference type="InterPro" id="IPR023468">
    <property type="entry name" value="Riboflavin_kinase"/>
</dbReference>
<dbReference type="GO" id="GO:0009231">
    <property type="term" value="P:riboflavin biosynthetic process"/>
    <property type="evidence" value="ECO:0007669"/>
    <property type="project" value="InterPro"/>
</dbReference>